<accession>A0A1A9UES7</accession>
<dbReference type="AlphaFoldDB" id="A0A1A9UES7"/>
<protein>
    <submittedName>
        <fullName evidence="2">Uncharacterized protein</fullName>
    </submittedName>
</protein>
<evidence type="ECO:0000313" key="3">
    <source>
        <dbReference type="Proteomes" id="UP000078200"/>
    </source>
</evidence>
<feature type="region of interest" description="Disordered" evidence="1">
    <location>
        <begin position="22"/>
        <end position="43"/>
    </location>
</feature>
<organism evidence="2 3">
    <name type="scientific">Glossina austeni</name>
    <name type="common">Savannah tsetse fly</name>
    <dbReference type="NCBI Taxonomy" id="7395"/>
    <lineage>
        <taxon>Eukaryota</taxon>
        <taxon>Metazoa</taxon>
        <taxon>Ecdysozoa</taxon>
        <taxon>Arthropoda</taxon>
        <taxon>Hexapoda</taxon>
        <taxon>Insecta</taxon>
        <taxon>Pterygota</taxon>
        <taxon>Neoptera</taxon>
        <taxon>Endopterygota</taxon>
        <taxon>Diptera</taxon>
        <taxon>Brachycera</taxon>
        <taxon>Muscomorpha</taxon>
        <taxon>Hippoboscoidea</taxon>
        <taxon>Glossinidae</taxon>
        <taxon>Glossina</taxon>
    </lineage>
</organism>
<proteinExistence type="predicted"/>
<dbReference type="EnsemblMetazoa" id="GAUT002466-RA">
    <property type="protein sequence ID" value="GAUT002466-PA"/>
    <property type="gene ID" value="GAUT002466"/>
</dbReference>
<evidence type="ECO:0000313" key="2">
    <source>
        <dbReference type="EnsemblMetazoa" id="GAUT002466-PA"/>
    </source>
</evidence>
<name>A0A1A9UES7_GLOAU</name>
<dbReference type="Proteomes" id="UP000078200">
    <property type="component" value="Unassembled WGS sequence"/>
</dbReference>
<reference evidence="2" key="1">
    <citation type="submission" date="2020-05" db="UniProtKB">
        <authorList>
            <consortium name="EnsemblMetazoa"/>
        </authorList>
    </citation>
    <scope>IDENTIFICATION</scope>
    <source>
        <strain evidence="2">TTRI</strain>
    </source>
</reference>
<keyword evidence="3" id="KW-1185">Reference proteome</keyword>
<sequence>MLGREDWFLVVSRRQLRIEEKEKEISKESTRTNSNKQDENPGLWNPKKCISNDKFQNTTPMTTSNRVYRGFNIVLKIFSDSDRRFQLCLLKARSVINEKVDYFNIARVGDIVSIREMCINEAWFQLATALPPGGSLRPPQLDLICGEGFLALSQLAGTFSSVEQFPCLGSEILNIFQNSPGFIPGTVVFGHSAVSFCLQVCMLTVCNSPTSLYKGPVTGAWAMALFTGSLVALQEPRRAACQINKKAAIFIGMGGGVGGCVVTQVVKRFD</sequence>
<evidence type="ECO:0000256" key="1">
    <source>
        <dbReference type="SAM" id="MobiDB-lite"/>
    </source>
</evidence>
<dbReference type="VEuPathDB" id="VectorBase:GAUT002466"/>